<accession>A0ACA9LTV4</accession>
<comment type="caution">
    <text evidence="1">The sequence shown here is derived from an EMBL/GenBank/DDBJ whole genome shotgun (WGS) entry which is preliminary data.</text>
</comment>
<name>A0ACA9LTV4_9GLOM</name>
<dbReference type="Proteomes" id="UP000789920">
    <property type="component" value="Unassembled WGS sequence"/>
</dbReference>
<dbReference type="EMBL" id="CAJVQC010005165">
    <property type="protein sequence ID" value="CAG8550137.1"/>
    <property type="molecule type" value="Genomic_DNA"/>
</dbReference>
<gene>
    <name evidence="1" type="ORF">RPERSI_LOCUS3921</name>
</gene>
<protein>
    <submittedName>
        <fullName evidence="1">28683_t:CDS:1</fullName>
    </submittedName>
</protein>
<organism evidence="1 2">
    <name type="scientific">Racocetra persica</name>
    <dbReference type="NCBI Taxonomy" id="160502"/>
    <lineage>
        <taxon>Eukaryota</taxon>
        <taxon>Fungi</taxon>
        <taxon>Fungi incertae sedis</taxon>
        <taxon>Mucoromycota</taxon>
        <taxon>Glomeromycotina</taxon>
        <taxon>Glomeromycetes</taxon>
        <taxon>Diversisporales</taxon>
        <taxon>Gigasporaceae</taxon>
        <taxon>Racocetra</taxon>
    </lineage>
</organism>
<evidence type="ECO:0000313" key="2">
    <source>
        <dbReference type="Proteomes" id="UP000789920"/>
    </source>
</evidence>
<evidence type="ECO:0000313" key="1">
    <source>
        <dbReference type="EMBL" id="CAG8550137.1"/>
    </source>
</evidence>
<sequence>MSPSLSIFIVASEDKTNEDEISSENDKSEFVVDYKLFVKIANRVLLSAKWFKES</sequence>
<keyword evidence="2" id="KW-1185">Reference proteome</keyword>
<proteinExistence type="predicted"/>
<feature type="non-terminal residue" evidence="1">
    <location>
        <position position="54"/>
    </location>
</feature>
<reference evidence="1" key="1">
    <citation type="submission" date="2021-06" db="EMBL/GenBank/DDBJ databases">
        <authorList>
            <person name="Kallberg Y."/>
            <person name="Tangrot J."/>
            <person name="Rosling A."/>
        </authorList>
    </citation>
    <scope>NUCLEOTIDE SEQUENCE</scope>
    <source>
        <strain evidence="1">MA461A</strain>
    </source>
</reference>